<comment type="caution">
    <text evidence="1">The sequence shown here is derived from an EMBL/GenBank/DDBJ whole genome shotgun (WGS) entry which is preliminary data.</text>
</comment>
<name>A0A927FBX4_9BACT</name>
<dbReference type="EMBL" id="JACYFG010000046">
    <property type="protein sequence ID" value="MBD5781540.1"/>
    <property type="molecule type" value="Genomic_DNA"/>
</dbReference>
<gene>
    <name evidence="1" type="ORF">IEN85_18710</name>
</gene>
<organism evidence="1 2">
    <name type="scientific">Pelagicoccus enzymogenes</name>
    <dbReference type="NCBI Taxonomy" id="2773457"/>
    <lineage>
        <taxon>Bacteria</taxon>
        <taxon>Pseudomonadati</taxon>
        <taxon>Verrucomicrobiota</taxon>
        <taxon>Opitutia</taxon>
        <taxon>Puniceicoccales</taxon>
        <taxon>Pelagicoccaceae</taxon>
        <taxon>Pelagicoccus</taxon>
    </lineage>
</organism>
<reference evidence="1" key="1">
    <citation type="submission" date="2020-09" db="EMBL/GenBank/DDBJ databases">
        <title>Pelagicoccus enzymogenes sp. nov. with an EPS production, isolated from marine sediment.</title>
        <authorList>
            <person name="Feng X."/>
        </authorList>
    </citation>
    <scope>NUCLEOTIDE SEQUENCE</scope>
    <source>
        <strain evidence="1">NFK12</strain>
    </source>
</reference>
<accession>A0A927FBX4</accession>
<protein>
    <submittedName>
        <fullName evidence="1">Uncharacterized protein</fullName>
    </submittedName>
</protein>
<dbReference type="RefSeq" id="WP_191618635.1">
    <property type="nucleotide sequence ID" value="NZ_JACYFG010000046.1"/>
</dbReference>
<dbReference type="Proteomes" id="UP000622317">
    <property type="component" value="Unassembled WGS sequence"/>
</dbReference>
<evidence type="ECO:0000313" key="1">
    <source>
        <dbReference type="EMBL" id="MBD5781540.1"/>
    </source>
</evidence>
<dbReference type="AlphaFoldDB" id="A0A927FBX4"/>
<proteinExistence type="predicted"/>
<evidence type="ECO:0000313" key="2">
    <source>
        <dbReference type="Proteomes" id="UP000622317"/>
    </source>
</evidence>
<sequence length="133" mass="15194">MSYNSGGCAPSAYALDVGRKREMNPKLLIQDILVGLGIKKPELYARGEWPVDVNISKLRLRRHEDGCGATGRIRVSSKVRRIFLEAFFYNTEKEEIHREELDFLVDNETSALFSIPCSSFEVEEAYVEYSKNN</sequence>
<keyword evidence="2" id="KW-1185">Reference proteome</keyword>